<evidence type="ECO:0000256" key="4">
    <source>
        <dbReference type="HAMAP-Rule" id="MF_01401"/>
    </source>
</evidence>
<comment type="catalytic activity">
    <reaction evidence="3 4">
        <text>[thioredoxin]-disulfide + L-methionine + H2O = L-methionine (S)-S-oxide + [thioredoxin]-dithiol</text>
        <dbReference type="Rhea" id="RHEA:19993"/>
        <dbReference type="Rhea" id="RHEA-COMP:10698"/>
        <dbReference type="Rhea" id="RHEA-COMP:10700"/>
        <dbReference type="ChEBI" id="CHEBI:15377"/>
        <dbReference type="ChEBI" id="CHEBI:29950"/>
        <dbReference type="ChEBI" id="CHEBI:50058"/>
        <dbReference type="ChEBI" id="CHEBI:57844"/>
        <dbReference type="ChEBI" id="CHEBI:58772"/>
        <dbReference type="EC" id="1.8.4.11"/>
    </reaction>
</comment>
<dbReference type="InterPro" id="IPR002569">
    <property type="entry name" value="Met_Sox_Rdtase_MsrA_dom"/>
</dbReference>
<dbReference type="Gene3D" id="3.30.1060.10">
    <property type="entry name" value="Peptide methionine sulphoxide reductase MsrA"/>
    <property type="match status" value="1"/>
</dbReference>
<dbReference type="HAMAP" id="MF_01401">
    <property type="entry name" value="MsrA"/>
    <property type="match status" value="1"/>
</dbReference>
<organism evidence="6 7">
    <name type="scientific">Metamycoplasma gateae</name>
    <dbReference type="NCBI Taxonomy" id="35769"/>
    <lineage>
        <taxon>Bacteria</taxon>
        <taxon>Bacillati</taxon>
        <taxon>Mycoplasmatota</taxon>
        <taxon>Mycoplasmoidales</taxon>
        <taxon>Metamycoplasmataceae</taxon>
        <taxon>Metamycoplasma</taxon>
    </lineage>
</organism>
<comment type="similarity">
    <text evidence="4">Belongs to the MsrA Met sulfoxide reductase family.</text>
</comment>
<sequence>MNKNIYLAGGCFWGVEAYFSKIDGIIDTKVGYANGNTIDATYKNLKNTNHAETVKISYDSNIVSLEEILLHFFKIIDPTSLNKQGGDIGIQYRTGVYFENHEDLVKLNTFFEIIKNNYDEFYVELLPLDHFVLAEEYHQNYLFKNPNGYCHINLSADRSFNEKDLLILNEFRNKIN</sequence>
<dbReference type="PANTHER" id="PTHR42799:SF2">
    <property type="entry name" value="MITOCHONDRIAL PEPTIDE METHIONINE SULFOXIDE REDUCTASE"/>
    <property type="match status" value="1"/>
</dbReference>
<keyword evidence="7" id="KW-1185">Reference proteome</keyword>
<comment type="function">
    <text evidence="4">Has an important function as a repair enzyme for proteins that have been inactivated by oxidation. Catalyzes the reversible oxidation-reduction of methionine sulfoxide in proteins to methionine.</text>
</comment>
<feature type="domain" description="Peptide methionine sulphoxide reductase MsrA" evidence="5">
    <location>
        <begin position="5"/>
        <end position="151"/>
    </location>
</feature>
<keyword evidence="1 4" id="KW-0560">Oxidoreductase</keyword>
<dbReference type="EMBL" id="CP143578">
    <property type="protein sequence ID" value="WVN21667.1"/>
    <property type="molecule type" value="Genomic_DNA"/>
</dbReference>
<feature type="active site" evidence="4">
    <location>
        <position position="11"/>
    </location>
</feature>
<dbReference type="InterPro" id="IPR036509">
    <property type="entry name" value="Met_Sox_Rdtase_MsrA_sf"/>
</dbReference>
<gene>
    <name evidence="4 6" type="primary">msrA</name>
    <name evidence="6" type="ORF">V2E26_01605</name>
</gene>
<dbReference type="InterPro" id="IPR050162">
    <property type="entry name" value="MsrA_MetSO_reductase"/>
</dbReference>
<comment type="catalytic activity">
    <reaction evidence="2 4">
        <text>L-methionyl-[protein] + [thioredoxin]-disulfide + H2O = L-methionyl-(S)-S-oxide-[protein] + [thioredoxin]-dithiol</text>
        <dbReference type="Rhea" id="RHEA:14217"/>
        <dbReference type="Rhea" id="RHEA-COMP:10698"/>
        <dbReference type="Rhea" id="RHEA-COMP:10700"/>
        <dbReference type="Rhea" id="RHEA-COMP:12313"/>
        <dbReference type="Rhea" id="RHEA-COMP:12315"/>
        <dbReference type="ChEBI" id="CHEBI:15377"/>
        <dbReference type="ChEBI" id="CHEBI:16044"/>
        <dbReference type="ChEBI" id="CHEBI:29950"/>
        <dbReference type="ChEBI" id="CHEBI:44120"/>
        <dbReference type="ChEBI" id="CHEBI:50058"/>
        <dbReference type="EC" id="1.8.4.11"/>
    </reaction>
</comment>
<evidence type="ECO:0000313" key="7">
    <source>
        <dbReference type="Proteomes" id="UP001431935"/>
    </source>
</evidence>
<dbReference type="NCBIfam" id="TIGR00401">
    <property type="entry name" value="msrA"/>
    <property type="match status" value="1"/>
</dbReference>
<protein>
    <recommendedName>
        <fullName evidence="4">Peptide methionine sulfoxide reductase MsrA</fullName>
        <shortName evidence="4">Protein-methionine-S-oxide reductase</shortName>
        <ecNumber evidence="4">1.8.4.11</ecNumber>
    </recommendedName>
    <alternativeName>
        <fullName evidence="4">Peptide-methionine (S)-S-oxide reductase</fullName>
        <shortName evidence="4">Peptide Met(O) reductase</shortName>
    </alternativeName>
</protein>
<accession>A0ABZ2ALL8</accession>
<reference evidence="6" key="1">
    <citation type="submission" date="2024-01" db="EMBL/GenBank/DDBJ databases">
        <title>Complete genome sequence of Mycoplasma gateae strain 3700.</title>
        <authorList>
            <person name="Spergser J."/>
        </authorList>
    </citation>
    <scope>NUCLEOTIDE SEQUENCE [LARGE SCALE GENOMIC DNA]</scope>
    <source>
        <strain evidence="6">3700</strain>
    </source>
</reference>
<proteinExistence type="inferred from homology"/>
<dbReference type="GO" id="GO:0008113">
    <property type="term" value="F:peptide-methionine (S)-S-oxide reductase activity"/>
    <property type="evidence" value="ECO:0007669"/>
    <property type="project" value="UniProtKB-EC"/>
</dbReference>
<name>A0ABZ2ALL8_9BACT</name>
<dbReference type="Proteomes" id="UP001431935">
    <property type="component" value="Chromosome"/>
</dbReference>
<dbReference type="EC" id="1.8.4.11" evidence="4"/>
<evidence type="ECO:0000256" key="2">
    <source>
        <dbReference type="ARBA" id="ARBA00047806"/>
    </source>
</evidence>
<evidence type="ECO:0000259" key="5">
    <source>
        <dbReference type="Pfam" id="PF01625"/>
    </source>
</evidence>
<dbReference type="Pfam" id="PF01625">
    <property type="entry name" value="PMSR"/>
    <property type="match status" value="1"/>
</dbReference>
<dbReference type="PANTHER" id="PTHR42799">
    <property type="entry name" value="MITOCHONDRIAL PEPTIDE METHIONINE SULFOXIDE REDUCTASE"/>
    <property type="match status" value="1"/>
</dbReference>
<evidence type="ECO:0000256" key="1">
    <source>
        <dbReference type="ARBA" id="ARBA00023002"/>
    </source>
</evidence>
<dbReference type="SUPFAM" id="SSF55068">
    <property type="entry name" value="Peptide methionine sulfoxide reductase"/>
    <property type="match status" value="1"/>
</dbReference>
<evidence type="ECO:0000256" key="3">
    <source>
        <dbReference type="ARBA" id="ARBA00048782"/>
    </source>
</evidence>
<evidence type="ECO:0000313" key="6">
    <source>
        <dbReference type="EMBL" id="WVN21667.1"/>
    </source>
</evidence>
<dbReference type="RefSeq" id="WP_330463697.1">
    <property type="nucleotide sequence ID" value="NZ_CP143578.1"/>
</dbReference>